<dbReference type="AlphaFoldDB" id="A0AA40HE05"/>
<dbReference type="Proteomes" id="UP001177744">
    <property type="component" value="Unassembled WGS sequence"/>
</dbReference>
<organism evidence="2 3">
    <name type="scientific">Cnephaeus nilssonii</name>
    <name type="common">Northern bat</name>
    <name type="synonym">Eptesicus nilssonii</name>
    <dbReference type="NCBI Taxonomy" id="3371016"/>
    <lineage>
        <taxon>Eukaryota</taxon>
        <taxon>Metazoa</taxon>
        <taxon>Chordata</taxon>
        <taxon>Craniata</taxon>
        <taxon>Vertebrata</taxon>
        <taxon>Euteleostomi</taxon>
        <taxon>Mammalia</taxon>
        <taxon>Eutheria</taxon>
        <taxon>Laurasiatheria</taxon>
        <taxon>Chiroptera</taxon>
        <taxon>Yangochiroptera</taxon>
        <taxon>Vespertilionidae</taxon>
        <taxon>Cnephaeus</taxon>
    </lineage>
</organism>
<evidence type="ECO:0000313" key="3">
    <source>
        <dbReference type="Proteomes" id="UP001177744"/>
    </source>
</evidence>
<keyword evidence="3" id="KW-1185">Reference proteome</keyword>
<evidence type="ECO:0000313" key="2">
    <source>
        <dbReference type="EMBL" id="KAK1329097.1"/>
    </source>
</evidence>
<dbReference type="EMBL" id="JAULJE010000022">
    <property type="protein sequence ID" value="KAK1329097.1"/>
    <property type="molecule type" value="Genomic_DNA"/>
</dbReference>
<accession>A0AA40HE05</accession>
<protein>
    <submittedName>
        <fullName evidence="2">Uncharacterized protein</fullName>
    </submittedName>
</protein>
<comment type="caution">
    <text evidence="2">The sequence shown here is derived from an EMBL/GenBank/DDBJ whole genome shotgun (WGS) entry which is preliminary data.</text>
</comment>
<gene>
    <name evidence="2" type="ORF">QTO34_011274</name>
</gene>
<reference evidence="2" key="1">
    <citation type="submission" date="2023-06" db="EMBL/GenBank/DDBJ databases">
        <title>Reference genome for the Northern bat (Eptesicus nilssonii), a most northern bat species.</title>
        <authorList>
            <person name="Laine V.N."/>
            <person name="Pulliainen A.T."/>
            <person name="Lilley T.M."/>
        </authorList>
    </citation>
    <scope>NUCLEOTIDE SEQUENCE</scope>
    <source>
        <strain evidence="2">BLF_Eptnil</strain>
        <tissue evidence="2">Kidney</tissue>
    </source>
</reference>
<sequence>MTHRSAAVLRWQGWFQPYIISGIAVNLWGRDVFMSCRHQLPAQKQHSKQSTEDEQEEASRTTNSPETTWGMVKKTTDTENGTDA</sequence>
<proteinExistence type="predicted"/>
<evidence type="ECO:0000256" key="1">
    <source>
        <dbReference type="SAM" id="MobiDB-lite"/>
    </source>
</evidence>
<name>A0AA40HE05_CNENI</name>
<feature type="region of interest" description="Disordered" evidence="1">
    <location>
        <begin position="40"/>
        <end position="84"/>
    </location>
</feature>